<dbReference type="AlphaFoldDB" id="A0A3N2DNC7"/>
<organism evidence="2 3">
    <name type="scientific">Sinobacterium caligoides</name>
    <dbReference type="NCBI Taxonomy" id="933926"/>
    <lineage>
        <taxon>Bacteria</taxon>
        <taxon>Pseudomonadati</taxon>
        <taxon>Pseudomonadota</taxon>
        <taxon>Gammaproteobacteria</taxon>
        <taxon>Cellvibrionales</taxon>
        <taxon>Spongiibacteraceae</taxon>
        <taxon>Sinobacterium</taxon>
    </lineage>
</organism>
<evidence type="ECO:0000313" key="3">
    <source>
        <dbReference type="Proteomes" id="UP000275394"/>
    </source>
</evidence>
<evidence type="ECO:0000313" key="2">
    <source>
        <dbReference type="EMBL" id="ROS01270.1"/>
    </source>
</evidence>
<comment type="caution">
    <text evidence="2">The sequence shown here is derived from an EMBL/GenBank/DDBJ whole genome shotgun (WGS) entry which is preliminary data.</text>
</comment>
<sequence>MSNLQIQSRRVRRFFQFLLIATPCCVAYFWLTVRTQADIFSDSGLIQFSFDIANYTQLPLSMTTRMLALAVSLLMACIPFYALSVLIRLFRNYEENNIFSLQNTDYYRKLGYSLFFWVGGSLLYGALMSVILSFNNPPGERVLSISFVGLDVLTIILGLLVLIISWVMKEGQNIADENKQTI</sequence>
<dbReference type="OrthoDB" id="8479187at2"/>
<dbReference type="EMBL" id="RKHR01000004">
    <property type="protein sequence ID" value="ROS01270.1"/>
    <property type="molecule type" value="Genomic_DNA"/>
</dbReference>
<keyword evidence="1" id="KW-0472">Membrane</keyword>
<protein>
    <submittedName>
        <fullName evidence="2">DUF2975 family protein</fullName>
    </submittedName>
</protein>
<feature type="transmembrane region" description="Helical" evidence="1">
    <location>
        <begin position="66"/>
        <end position="90"/>
    </location>
</feature>
<evidence type="ECO:0000256" key="1">
    <source>
        <dbReference type="SAM" id="Phobius"/>
    </source>
</evidence>
<name>A0A3N2DNC7_9GAMM</name>
<dbReference type="RefSeq" id="WP_123712081.1">
    <property type="nucleotide sequence ID" value="NZ_RKHR01000004.1"/>
</dbReference>
<keyword evidence="1" id="KW-0812">Transmembrane</keyword>
<accession>A0A3N2DNC7</accession>
<feature type="transmembrane region" description="Helical" evidence="1">
    <location>
        <begin position="14"/>
        <end position="31"/>
    </location>
</feature>
<feature type="transmembrane region" description="Helical" evidence="1">
    <location>
        <begin position="144"/>
        <end position="167"/>
    </location>
</feature>
<dbReference type="Pfam" id="PF11188">
    <property type="entry name" value="DUF2975"/>
    <property type="match status" value="1"/>
</dbReference>
<dbReference type="InterPro" id="IPR021354">
    <property type="entry name" value="DUF2975"/>
</dbReference>
<feature type="transmembrane region" description="Helical" evidence="1">
    <location>
        <begin position="110"/>
        <end position="132"/>
    </location>
</feature>
<keyword evidence="1" id="KW-1133">Transmembrane helix</keyword>
<gene>
    <name evidence="2" type="ORF">EDC56_1699</name>
</gene>
<dbReference type="Proteomes" id="UP000275394">
    <property type="component" value="Unassembled WGS sequence"/>
</dbReference>
<proteinExistence type="predicted"/>
<reference evidence="2 3" key="1">
    <citation type="submission" date="2018-11" db="EMBL/GenBank/DDBJ databases">
        <title>Genomic Encyclopedia of Type Strains, Phase IV (KMG-IV): sequencing the most valuable type-strain genomes for metagenomic binning, comparative biology and taxonomic classification.</title>
        <authorList>
            <person name="Goeker M."/>
        </authorList>
    </citation>
    <scope>NUCLEOTIDE SEQUENCE [LARGE SCALE GENOMIC DNA]</scope>
    <source>
        <strain evidence="2 3">DSM 100316</strain>
    </source>
</reference>
<keyword evidence="3" id="KW-1185">Reference proteome</keyword>